<dbReference type="AlphaFoldDB" id="A0AAV5DX25"/>
<dbReference type="PROSITE" id="PS50888">
    <property type="entry name" value="BHLH"/>
    <property type="match status" value="1"/>
</dbReference>
<dbReference type="GO" id="GO:0046983">
    <property type="term" value="F:protein dimerization activity"/>
    <property type="evidence" value="ECO:0007669"/>
    <property type="project" value="InterPro"/>
</dbReference>
<organism evidence="6 7">
    <name type="scientific">Eleusine coracana subsp. coracana</name>
    <dbReference type="NCBI Taxonomy" id="191504"/>
    <lineage>
        <taxon>Eukaryota</taxon>
        <taxon>Viridiplantae</taxon>
        <taxon>Streptophyta</taxon>
        <taxon>Embryophyta</taxon>
        <taxon>Tracheophyta</taxon>
        <taxon>Spermatophyta</taxon>
        <taxon>Magnoliopsida</taxon>
        <taxon>Liliopsida</taxon>
        <taxon>Poales</taxon>
        <taxon>Poaceae</taxon>
        <taxon>PACMAD clade</taxon>
        <taxon>Chloridoideae</taxon>
        <taxon>Cynodonteae</taxon>
        <taxon>Eleusininae</taxon>
        <taxon>Eleusine</taxon>
    </lineage>
</organism>
<reference evidence="6" key="1">
    <citation type="journal article" date="2018" name="DNA Res.">
        <title>Multiple hybrid de novo genome assembly of finger millet, an orphan allotetraploid crop.</title>
        <authorList>
            <person name="Hatakeyama M."/>
            <person name="Aluri S."/>
            <person name="Balachadran M.T."/>
            <person name="Sivarajan S.R."/>
            <person name="Patrignani A."/>
            <person name="Gruter S."/>
            <person name="Poveda L."/>
            <person name="Shimizu-Inatsugi R."/>
            <person name="Baeten J."/>
            <person name="Francoijs K.J."/>
            <person name="Nataraja K.N."/>
            <person name="Reddy Y.A.N."/>
            <person name="Phadnis S."/>
            <person name="Ravikumar R.L."/>
            <person name="Schlapbach R."/>
            <person name="Sreeman S.M."/>
            <person name="Shimizu K.K."/>
        </authorList>
    </citation>
    <scope>NUCLEOTIDE SEQUENCE</scope>
</reference>
<protein>
    <recommendedName>
        <fullName evidence="4">Transcription factor</fullName>
        <shortName evidence="4">bHLH transcription factor</shortName>
    </recommendedName>
    <alternativeName>
        <fullName evidence="4">Basic helix-loop-helix protein</fullName>
    </alternativeName>
</protein>
<accession>A0AAV5DX25</accession>
<comment type="subcellular location">
    <subcellularLocation>
        <location evidence="4">Nucleus</location>
    </subcellularLocation>
</comment>
<evidence type="ECO:0000256" key="4">
    <source>
        <dbReference type="RuleBase" id="RU369104"/>
    </source>
</evidence>
<dbReference type="GO" id="GO:0005634">
    <property type="term" value="C:nucleus"/>
    <property type="evidence" value="ECO:0007669"/>
    <property type="project" value="UniProtKB-SubCell"/>
</dbReference>
<dbReference type="PANTHER" id="PTHR11514:SF129">
    <property type="entry name" value="TRANSCRIPTION FACTOR"/>
    <property type="match status" value="1"/>
</dbReference>
<keyword evidence="4" id="KW-0539">Nucleus</keyword>
<dbReference type="InterPro" id="IPR036638">
    <property type="entry name" value="HLH_DNA-bd_sf"/>
</dbReference>
<evidence type="ECO:0000256" key="3">
    <source>
        <dbReference type="ARBA" id="ARBA00023163"/>
    </source>
</evidence>
<evidence type="ECO:0000259" key="5">
    <source>
        <dbReference type="PROSITE" id="PS50888"/>
    </source>
</evidence>
<comment type="similarity">
    <text evidence="1">Belongs to the bHLH protein family.</text>
</comment>
<dbReference type="InterPro" id="IPR011598">
    <property type="entry name" value="bHLH_dom"/>
</dbReference>
<dbReference type="SUPFAM" id="SSF47459">
    <property type="entry name" value="HLH, helix-loop-helix DNA-binding domain"/>
    <property type="match status" value="1"/>
</dbReference>
<dbReference type="InterPro" id="IPR045084">
    <property type="entry name" value="AIB/MYC-like"/>
</dbReference>
<gene>
    <name evidence="6" type="primary">gb02474</name>
    <name evidence="6" type="ORF">PR202_gb02474</name>
</gene>
<evidence type="ECO:0000313" key="6">
    <source>
        <dbReference type="EMBL" id="GJN15553.1"/>
    </source>
</evidence>
<dbReference type="EMBL" id="BQKI01000072">
    <property type="protein sequence ID" value="GJN15553.1"/>
    <property type="molecule type" value="Genomic_DNA"/>
</dbReference>
<name>A0AAV5DX25_ELECO</name>
<dbReference type="Pfam" id="PF00010">
    <property type="entry name" value="HLH"/>
    <property type="match status" value="1"/>
</dbReference>
<dbReference type="SUPFAM" id="SSF54001">
    <property type="entry name" value="Cysteine proteinases"/>
    <property type="match status" value="1"/>
</dbReference>
<keyword evidence="7" id="KW-1185">Reference proteome</keyword>
<evidence type="ECO:0000256" key="2">
    <source>
        <dbReference type="ARBA" id="ARBA00023015"/>
    </source>
</evidence>
<sequence>MICFNPLIQPQAVAERVVRKRGRKPGPTISHVEAERQRREKLNRRFCDLRAAVPTVIMRRRSRAGIDDGAGGIHLQDNKLEVRMVGRDAAALRLTTTTSPHASARLMWRAPSLGSEDMKMVLVAGAESMLQAAIQVGELGVQKKLISVSLRTWTQYLNMTQTNKKGKAKLHHSFKFPCHQQPSGSEMCGFYVAYHMVLTCSKVGLPRPEDFKVPTTTIDHEDLCKIRRKTATFLFTEVINPKGEFHYSISSPR</sequence>
<keyword evidence="3 4" id="KW-0804">Transcription</keyword>
<feature type="domain" description="BHLH" evidence="5">
    <location>
        <begin position="26"/>
        <end position="77"/>
    </location>
</feature>
<dbReference type="Proteomes" id="UP001054889">
    <property type="component" value="Unassembled WGS sequence"/>
</dbReference>
<comment type="caution">
    <text evidence="6">The sequence shown here is derived from an EMBL/GenBank/DDBJ whole genome shotgun (WGS) entry which is preliminary data.</text>
</comment>
<dbReference type="Gene3D" id="4.10.280.10">
    <property type="entry name" value="Helix-loop-helix DNA-binding domain"/>
    <property type="match status" value="1"/>
</dbReference>
<proteinExistence type="inferred from homology"/>
<evidence type="ECO:0000313" key="7">
    <source>
        <dbReference type="Proteomes" id="UP001054889"/>
    </source>
</evidence>
<dbReference type="InterPro" id="IPR038765">
    <property type="entry name" value="Papain-like_cys_pep_sf"/>
</dbReference>
<dbReference type="PANTHER" id="PTHR11514">
    <property type="entry name" value="MYC"/>
    <property type="match status" value="1"/>
</dbReference>
<dbReference type="GO" id="GO:0000976">
    <property type="term" value="F:transcription cis-regulatory region binding"/>
    <property type="evidence" value="ECO:0007669"/>
    <property type="project" value="TreeGrafter"/>
</dbReference>
<dbReference type="GO" id="GO:0003700">
    <property type="term" value="F:DNA-binding transcription factor activity"/>
    <property type="evidence" value="ECO:0007669"/>
    <property type="project" value="InterPro"/>
</dbReference>
<evidence type="ECO:0000256" key="1">
    <source>
        <dbReference type="ARBA" id="ARBA00005510"/>
    </source>
</evidence>
<reference evidence="6" key="2">
    <citation type="submission" date="2021-12" db="EMBL/GenBank/DDBJ databases">
        <title>Resequencing data analysis of finger millet.</title>
        <authorList>
            <person name="Hatakeyama M."/>
            <person name="Aluri S."/>
            <person name="Balachadran M.T."/>
            <person name="Sivarajan S.R."/>
            <person name="Poveda L."/>
            <person name="Shimizu-Inatsugi R."/>
            <person name="Schlapbach R."/>
            <person name="Sreeman S.M."/>
            <person name="Shimizu K.K."/>
        </authorList>
    </citation>
    <scope>NUCLEOTIDE SEQUENCE</scope>
</reference>
<keyword evidence="2 4" id="KW-0805">Transcription regulation</keyword>